<dbReference type="Proteomes" id="UP000033072">
    <property type="component" value="Chromosome"/>
</dbReference>
<name>A0A0E3S239_9EURY</name>
<dbReference type="PATRIC" id="fig|1434111.4.peg.1997"/>
<dbReference type="GeneID" id="24806286"/>
<evidence type="ECO:0000313" key="3">
    <source>
        <dbReference type="Proteomes" id="UP000033072"/>
    </source>
</evidence>
<organism evidence="2 3">
    <name type="scientific">Methanosarcina lacustris Z-7289</name>
    <dbReference type="NCBI Taxonomy" id="1434111"/>
    <lineage>
        <taxon>Archaea</taxon>
        <taxon>Methanobacteriati</taxon>
        <taxon>Methanobacteriota</taxon>
        <taxon>Stenosarchaea group</taxon>
        <taxon>Methanomicrobia</taxon>
        <taxon>Methanosarcinales</taxon>
        <taxon>Methanosarcinaceae</taxon>
        <taxon>Methanosarcina</taxon>
    </lineage>
</organism>
<dbReference type="EMBL" id="CP009515">
    <property type="protein sequence ID" value="AKB74794.1"/>
    <property type="molecule type" value="Genomic_DNA"/>
</dbReference>
<protein>
    <submittedName>
        <fullName evidence="2">Uncharacterized protein</fullName>
    </submittedName>
</protein>
<dbReference type="AlphaFoldDB" id="A0A0E3S239"/>
<dbReference type="RefSeq" id="WP_048125916.1">
    <property type="nucleotide sequence ID" value="NZ_CP009515.1"/>
</dbReference>
<dbReference type="HOGENOM" id="CLU_2784118_0_0_2"/>
<evidence type="ECO:0000256" key="1">
    <source>
        <dbReference type="SAM" id="MobiDB-lite"/>
    </source>
</evidence>
<accession>A0A0E3S239</accession>
<gene>
    <name evidence="2" type="ORF">MSLAZ_1533</name>
</gene>
<sequence>MDGKLEFPDLFAGTKNKSKYVKMKKNRDRNIPGTNIRGSDLSPRIGGTSGGHFRTSSAGNSSRKNSPR</sequence>
<feature type="compositionally biased region" description="Polar residues" evidence="1">
    <location>
        <begin position="54"/>
        <end position="68"/>
    </location>
</feature>
<keyword evidence="3" id="KW-1185">Reference proteome</keyword>
<evidence type="ECO:0000313" key="2">
    <source>
        <dbReference type="EMBL" id="AKB74794.1"/>
    </source>
</evidence>
<proteinExistence type="predicted"/>
<feature type="region of interest" description="Disordered" evidence="1">
    <location>
        <begin position="23"/>
        <end position="68"/>
    </location>
</feature>
<reference evidence="2 3" key="1">
    <citation type="submission" date="2014-07" db="EMBL/GenBank/DDBJ databases">
        <title>Methanogenic archaea and the global carbon cycle.</title>
        <authorList>
            <person name="Henriksen J.R."/>
            <person name="Luke J."/>
            <person name="Reinhart S."/>
            <person name="Benedict M.N."/>
            <person name="Youngblut N.D."/>
            <person name="Metcalf M.E."/>
            <person name="Whitaker R.J."/>
            <person name="Metcalf W.W."/>
        </authorList>
    </citation>
    <scope>NUCLEOTIDE SEQUENCE [LARGE SCALE GENOMIC DNA]</scope>
    <source>
        <strain evidence="2 3">Z-7289</strain>
    </source>
</reference>
<dbReference type="KEGG" id="mls:MSLAZ_1533"/>